<keyword evidence="6 9" id="KW-0863">Zinc-finger</keyword>
<dbReference type="GO" id="GO:0008270">
    <property type="term" value="F:zinc ion binding"/>
    <property type="evidence" value="ECO:0007669"/>
    <property type="project" value="UniProtKB-KW"/>
</dbReference>
<feature type="non-terminal residue" evidence="12">
    <location>
        <position position="208"/>
    </location>
</feature>
<evidence type="ECO:0000256" key="5">
    <source>
        <dbReference type="ARBA" id="ARBA00022737"/>
    </source>
</evidence>
<dbReference type="Proteomes" id="UP000799777">
    <property type="component" value="Unassembled WGS sequence"/>
</dbReference>
<dbReference type="Pfam" id="PF22191">
    <property type="entry name" value="IBR_1"/>
    <property type="match status" value="1"/>
</dbReference>
<dbReference type="InterPro" id="IPR017907">
    <property type="entry name" value="Znf_RING_CS"/>
</dbReference>
<evidence type="ECO:0000256" key="8">
    <source>
        <dbReference type="ARBA" id="ARBA00022833"/>
    </source>
</evidence>
<dbReference type="GO" id="GO:0016567">
    <property type="term" value="P:protein ubiquitination"/>
    <property type="evidence" value="ECO:0007669"/>
    <property type="project" value="InterPro"/>
</dbReference>
<dbReference type="SMART" id="SM00647">
    <property type="entry name" value="IBR"/>
    <property type="match status" value="2"/>
</dbReference>
<comment type="caution">
    <text evidence="12">The sequence shown here is derived from an EMBL/GenBank/DDBJ whole genome shotgun (WGS) entry which is preliminary data.</text>
</comment>
<feature type="non-terminal residue" evidence="12">
    <location>
        <position position="1"/>
    </location>
</feature>
<evidence type="ECO:0000256" key="2">
    <source>
        <dbReference type="ARBA" id="ARBA00012251"/>
    </source>
</evidence>
<dbReference type="Gene3D" id="1.20.120.1750">
    <property type="match status" value="1"/>
</dbReference>
<reference evidence="12" key="1">
    <citation type="journal article" date="2020" name="Stud. Mycol.">
        <title>101 Dothideomycetes genomes: a test case for predicting lifestyles and emergence of pathogens.</title>
        <authorList>
            <person name="Haridas S."/>
            <person name="Albert R."/>
            <person name="Binder M."/>
            <person name="Bloem J."/>
            <person name="Labutti K."/>
            <person name="Salamov A."/>
            <person name="Andreopoulos B."/>
            <person name="Baker S."/>
            <person name="Barry K."/>
            <person name="Bills G."/>
            <person name="Bluhm B."/>
            <person name="Cannon C."/>
            <person name="Castanera R."/>
            <person name="Culley D."/>
            <person name="Daum C."/>
            <person name="Ezra D."/>
            <person name="Gonzalez J."/>
            <person name="Henrissat B."/>
            <person name="Kuo A."/>
            <person name="Liang C."/>
            <person name="Lipzen A."/>
            <person name="Lutzoni F."/>
            <person name="Magnuson J."/>
            <person name="Mondo S."/>
            <person name="Nolan M."/>
            <person name="Ohm R."/>
            <person name="Pangilinan J."/>
            <person name="Park H.-J."/>
            <person name="Ramirez L."/>
            <person name="Alfaro M."/>
            <person name="Sun H."/>
            <person name="Tritt A."/>
            <person name="Yoshinaga Y."/>
            <person name="Zwiers L.-H."/>
            <person name="Turgeon B."/>
            <person name="Goodwin S."/>
            <person name="Spatafora J."/>
            <person name="Crous P."/>
            <person name="Grigoriev I."/>
        </authorList>
    </citation>
    <scope>NUCLEOTIDE SEQUENCE</scope>
    <source>
        <strain evidence="12">CBS 110217</strain>
    </source>
</reference>
<dbReference type="InterPro" id="IPR044066">
    <property type="entry name" value="TRIAD_supradom"/>
</dbReference>
<dbReference type="OrthoDB" id="9977870at2759"/>
<evidence type="ECO:0000313" key="13">
    <source>
        <dbReference type="Proteomes" id="UP000799777"/>
    </source>
</evidence>
<dbReference type="EC" id="2.3.2.31" evidence="2"/>
<evidence type="ECO:0000256" key="4">
    <source>
        <dbReference type="ARBA" id="ARBA00022723"/>
    </source>
</evidence>
<dbReference type="PROSITE" id="PS51873">
    <property type="entry name" value="TRIAD"/>
    <property type="match status" value="1"/>
</dbReference>
<dbReference type="PANTHER" id="PTHR11685">
    <property type="entry name" value="RBR FAMILY RING FINGER AND IBR DOMAIN-CONTAINING"/>
    <property type="match status" value="1"/>
</dbReference>
<evidence type="ECO:0000313" key="12">
    <source>
        <dbReference type="EMBL" id="KAF2026099.1"/>
    </source>
</evidence>
<dbReference type="EMBL" id="ML978249">
    <property type="protein sequence ID" value="KAF2026099.1"/>
    <property type="molecule type" value="Genomic_DNA"/>
</dbReference>
<evidence type="ECO:0000256" key="7">
    <source>
        <dbReference type="ARBA" id="ARBA00022786"/>
    </source>
</evidence>
<evidence type="ECO:0000259" key="11">
    <source>
        <dbReference type="PROSITE" id="PS51873"/>
    </source>
</evidence>
<dbReference type="SUPFAM" id="SSF57850">
    <property type="entry name" value="RING/U-box"/>
    <property type="match status" value="1"/>
</dbReference>
<name>A0A9P4LJI3_9PLEO</name>
<comment type="catalytic activity">
    <reaction evidence="1">
        <text>[E2 ubiquitin-conjugating enzyme]-S-ubiquitinyl-L-cysteine + [acceptor protein]-L-lysine = [E2 ubiquitin-conjugating enzyme]-L-cysteine + [acceptor protein]-N(6)-ubiquitinyl-L-lysine.</text>
        <dbReference type="EC" id="2.3.2.31"/>
    </reaction>
</comment>
<evidence type="ECO:0000256" key="3">
    <source>
        <dbReference type="ARBA" id="ARBA00022679"/>
    </source>
</evidence>
<sequence length="208" mass="24091">SQIKSKEHDIPQGLCSSCLDMHPTCNLLQLTCKGKADLKTHAYCRECVIRLFESLVTDPSHFPPRCCSKIIPLFSCIHFLPSNLYSSFVARREELEIPNRTYCSNADCSRWIRPAQINAGVALCLKCRQMTCVTCKGKNHTGLCPKEKDVEQLMKVARQRRWQTCPRCKEMVELDRGCYHITCRCRHEFCYLCLAKWRTCECPAYDER</sequence>
<evidence type="ECO:0000259" key="10">
    <source>
        <dbReference type="PROSITE" id="PS50089"/>
    </source>
</evidence>
<keyword evidence="7" id="KW-0833">Ubl conjugation pathway</keyword>
<dbReference type="Pfam" id="PF01485">
    <property type="entry name" value="IBR"/>
    <property type="match status" value="1"/>
</dbReference>
<keyword evidence="3" id="KW-0808">Transferase</keyword>
<feature type="domain" description="RING-type" evidence="10">
    <location>
        <begin position="165"/>
        <end position="203"/>
    </location>
</feature>
<evidence type="ECO:0000256" key="1">
    <source>
        <dbReference type="ARBA" id="ARBA00001798"/>
    </source>
</evidence>
<dbReference type="InterPro" id="IPR031127">
    <property type="entry name" value="E3_UB_ligase_RBR"/>
</dbReference>
<proteinExistence type="predicted"/>
<organism evidence="12 13">
    <name type="scientific">Setomelanomma holmii</name>
    <dbReference type="NCBI Taxonomy" id="210430"/>
    <lineage>
        <taxon>Eukaryota</taxon>
        <taxon>Fungi</taxon>
        <taxon>Dikarya</taxon>
        <taxon>Ascomycota</taxon>
        <taxon>Pezizomycotina</taxon>
        <taxon>Dothideomycetes</taxon>
        <taxon>Pleosporomycetidae</taxon>
        <taxon>Pleosporales</taxon>
        <taxon>Pleosporineae</taxon>
        <taxon>Phaeosphaeriaceae</taxon>
        <taxon>Setomelanomma</taxon>
    </lineage>
</organism>
<dbReference type="AlphaFoldDB" id="A0A9P4LJI3"/>
<feature type="domain" description="RING-type" evidence="11">
    <location>
        <begin position="11"/>
        <end position="206"/>
    </location>
</feature>
<dbReference type="InterPro" id="IPR002867">
    <property type="entry name" value="IBR_dom"/>
</dbReference>
<dbReference type="PROSITE" id="PS50089">
    <property type="entry name" value="ZF_RING_2"/>
    <property type="match status" value="1"/>
</dbReference>
<dbReference type="InterPro" id="IPR001841">
    <property type="entry name" value="Znf_RING"/>
</dbReference>
<keyword evidence="13" id="KW-1185">Reference proteome</keyword>
<accession>A0A9P4LJI3</accession>
<keyword evidence="8" id="KW-0862">Zinc</keyword>
<keyword evidence="4" id="KW-0479">Metal-binding</keyword>
<evidence type="ECO:0000256" key="9">
    <source>
        <dbReference type="PROSITE-ProRule" id="PRU00175"/>
    </source>
</evidence>
<gene>
    <name evidence="12" type="ORF">EK21DRAFT_27085</name>
</gene>
<dbReference type="GO" id="GO:0061630">
    <property type="term" value="F:ubiquitin protein ligase activity"/>
    <property type="evidence" value="ECO:0007669"/>
    <property type="project" value="UniProtKB-EC"/>
</dbReference>
<dbReference type="CDD" id="cd22584">
    <property type="entry name" value="Rcat_RBR_unk"/>
    <property type="match status" value="1"/>
</dbReference>
<dbReference type="PROSITE" id="PS00518">
    <property type="entry name" value="ZF_RING_1"/>
    <property type="match status" value="1"/>
</dbReference>
<evidence type="ECO:0000256" key="6">
    <source>
        <dbReference type="ARBA" id="ARBA00022771"/>
    </source>
</evidence>
<keyword evidence="5" id="KW-0677">Repeat</keyword>
<protein>
    <recommendedName>
        <fullName evidence="2">RBR-type E3 ubiquitin transferase</fullName>
        <ecNumber evidence="2">2.3.2.31</ecNumber>
    </recommendedName>
</protein>